<reference evidence="1 2" key="1">
    <citation type="journal article" date="2023" name="Genes (Basel)">
        <title>Chromosome-Level Genome Assembly and Circadian Gene Repertoire of the Patagonia Blennie Eleginops maclovinus-The Closest Ancestral Proxy of Antarctic Cryonotothenioids.</title>
        <authorList>
            <person name="Cheng C.C."/>
            <person name="Rivera-Colon A.G."/>
            <person name="Minhas B.F."/>
            <person name="Wilson L."/>
            <person name="Rayamajhi N."/>
            <person name="Vargas-Chacoff L."/>
            <person name="Catchen J.M."/>
        </authorList>
    </citation>
    <scope>NUCLEOTIDE SEQUENCE [LARGE SCALE GENOMIC DNA]</scope>
    <source>
        <strain evidence="1">JMC-PN-2008</strain>
    </source>
</reference>
<accession>A0AAN7X3X5</accession>
<proteinExistence type="predicted"/>
<sequence>MYCMWRDEEVADGGKEDEDGLIKCYSVLLWYITIYLTGVDEQRRLAVPKESKLSPFLLSTFPAHVPH</sequence>
<dbReference type="EMBL" id="JAUZQC010000018">
    <property type="protein sequence ID" value="KAK5855065.1"/>
    <property type="molecule type" value="Genomic_DNA"/>
</dbReference>
<keyword evidence="2" id="KW-1185">Reference proteome</keyword>
<comment type="caution">
    <text evidence="1">The sequence shown here is derived from an EMBL/GenBank/DDBJ whole genome shotgun (WGS) entry which is preliminary data.</text>
</comment>
<organism evidence="1 2">
    <name type="scientific">Eleginops maclovinus</name>
    <name type="common">Patagonian blennie</name>
    <name type="synonym">Eleginus maclovinus</name>
    <dbReference type="NCBI Taxonomy" id="56733"/>
    <lineage>
        <taxon>Eukaryota</taxon>
        <taxon>Metazoa</taxon>
        <taxon>Chordata</taxon>
        <taxon>Craniata</taxon>
        <taxon>Vertebrata</taxon>
        <taxon>Euteleostomi</taxon>
        <taxon>Actinopterygii</taxon>
        <taxon>Neopterygii</taxon>
        <taxon>Teleostei</taxon>
        <taxon>Neoteleostei</taxon>
        <taxon>Acanthomorphata</taxon>
        <taxon>Eupercaria</taxon>
        <taxon>Perciformes</taxon>
        <taxon>Notothenioidei</taxon>
        <taxon>Eleginopidae</taxon>
        <taxon>Eleginops</taxon>
    </lineage>
</organism>
<gene>
    <name evidence="1" type="ORF">PBY51_005204</name>
</gene>
<name>A0AAN7X3X5_ELEMC</name>
<evidence type="ECO:0000313" key="2">
    <source>
        <dbReference type="Proteomes" id="UP001346869"/>
    </source>
</evidence>
<dbReference type="AlphaFoldDB" id="A0AAN7X3X5"/>
<evidence type="ECO:0000313" key="1">
    <source>
        <dbReference type="EMBL" id="KAK5855065.1"/>
    </source>
</evidence>
<reference evidence="1 2" key="2">
    <citation type="journal article" date="2023" name="Mol. Biol. Evol.">
        <title>Genomics of Secondarily Temperate Adaptation in the Only Non-Antarctic Icefish.</title>
        <authorList>
            <person name="Rivera-Colon A.G."/>
            <person name="Rayamajhi N."/>
            <person name="Minhas B.F."/>
            <person name="Madrigal G."/>
            <person name="Bilyk K.T."/>
            <person name="Yoon V."/>
            <person name="Hune M."/>
            <person name="Gregory S."/>
            <person name="Cheng C.H.C."/>
            <person name="Catchen J.M."/>
        </authorList>
    </citation>
    <scope>NUCLEOTIDE SEQUENCE [LARGE SCALE GENOMIC DNA]</scope>
    <source>
        <strain evidence="1">JMC-PN-2008</strain>
    </source>
</reference>
<protein>
    <submittedName>
        <fullName evidence="1">Uncharacterized protein</fullName>
    </submittedName>
</protein>
<dbReference type="Proteomes" id="UP001346869">
    <property type="component" value="Unassembled WGS sequence"/>
</dbReference>